<dbReference type="Gene3D" id="3.80.10.10">
    <property type="entry name" value="Ribonuclease Inhibitor"/>
    <property type="match status" value="1"/>
</dbReference>
<dbReference type="SUPFAM" id="SSF52047">
    <property type="entry name" value="RNI-like"/>
    <property type="match status" value="1"/>
</dbReference>
<sequence>MEGLRPHSRIESLKVRAFSGDTFSPTWFRPADVPTLRSLGFYRCRCLRSLSIPYLASLEQLEIYQVGIECLTTFADGIQAGSTGGDRAQHASSRISCSNGLASPAFTRLTVLQLRSCHKLISPDQILSPENLPSVKSIVITCCSGLVSMPVHSFVGFVHLQDLKIRDRGKLVCPREMILPPSLQRLSIEKCGELDRSFPACLKNLTSLTLLQLESCHNVKSIPLNSNTSTNMLKCLVLRWCRKLSSIGGSRSLSSIQHVQVSGCPKLTDEVKQPLEKKELRTKEKELLEFLNPWWRCALHSSPSLQRPFADGYM</sequence>
<feature type="domain" description="R13L1/DRL21-like LRR repeat region" evidence="2">
    <location>
        <begin position="1"/>
        <end position="64"/>
    </location>
</feature>
<organism evidence="3">
    <name type="scientific">Arundo donax</name>
    <name type="common">Giant reed</name>
    <name type="synonym">Donax arundinaceus</name>
    <dbReference type="NCBI Taxonomy" id="35708"/>
    <lineage>
        <taxon>Eukaryota</taxon>
        <taxon>Viridiplantae</taxon>
        <taxon>Streptophyta</taxon>
        <taxon>Embryophyta</taxon>
        <taxon>Tracheophyta</taxon>
        <taxon>Spermatophyta</taxon>
        <taxon>Magnoliopsida</taxon>
        <taxon>Liliopsida</taxon>
        <taxon>Poales</taxon>
        <taxon>Poaceae</taxon>
        <taxon>PACMAD clade</taxon>
        <taxon>Arundinoideae</taxon>
        <taxon>Arundineae</taxon>
        <taxon>Arundo</taxon>
    </lineage>
</organism>
<accession>A0A0A8YVW6</accession>
<proteinExistence type="predicted"/>
<keyword evidence="1" id="KW-0433">Leucine-rich repeat</keyword>
<dbReference type="Pfam" id="PF25019">
    <property type="entry name" value="LRR_R13L1-DRL21"/>
    <property type="match status" value="1"/>
</dbReference>
<dbReference type="AlphaFoldDB" id="A0A0A8YVW6"/>
<evidence type="ECO:0000313" key="3">
    <source>
        <dbReference type="EMBL" id="JAD31289.1"/>
    </source>
</evidence>
<protein>
    <recommendedName>
        <fullName evidence="2">R13L1/DRL21-like LRR repeat region domain-containing protein</fullName>
    </recommendedName>
</protein>
<reference evidence="3" key="2">
    <citation type="journal article" date="2015" name="Data Brief">
        <title>Shoot transcriptome of the giant reed, Arundo donax.</title>
        <authorList>
            <person name="Barrero R.A."/>
            <person name="Guerrero F.D."/>
            <person name="Moolhuijzen P."/>
            <person name="Goolsby J.A."/>
            <person name="Tidwell J."/>
            <person name="Bellgard S.E."/>
            <person name="Bellgard M.I."/>
        </authorList>
    </citation>
    <scope>NUCLEOTIDE SEQUENCE</scope>
    <source>
        <tissue evidence="3">Shoot tissue taken approximately 20 cm above the soil surface</tissue>
    </source>
</reference>
<reference evidence="3" key="1">
    <citation type="submission" date="2014-09" db="EMBL/GenBank/DDBJ databases">
        <authorList>
            <person name="Magalhaes I.L.F."/>
            <person name="Oliveira U."/>
            <person name="Santos F.R."/>
            <person name="Vidigal T.H.D.A."/>
            <person name="Brescovit A.D."/>
            <person name="Santos A.J."/>
        </authorList>
    </citation>
    <scope>NUCLEOTIDE SEQUENCE</scope>
    <source>
        <tissue evidence="3">Shoot tissue taken approximately 20 cm above the soil surface</tissue>
    </source>
</reference>
<dbReference type="InterPro" id="IPR032675">
    <property type="entry name" value="LRR_dom_sf"/>
</dbReference>
<dbReference type="PANTHER" id="PTHR36766">
    <property type="entry name" value="PLANT BROAD-SPECTRUM MILDEW RESISTANCE PROTEIN RPW8"/>
    <property type="match status" value="1"/>
</dbReference>
<dbReference type="InterPro" id="IPR056789">
    <property type="entry name" value="LRR_R13L1-DRL21"/>
</dbReference>
<evidence type="ECO:0000259" key="2">
    <source>
        <dbReference type="Pfam" id="PF25019"/>
    </source>
</evidence>
<dbReference type="EMBL" id="GBRH01266606">
    <property type="protein sequence ID" value="JAD31289.1"/>
    <property type="molecule type" value="Transcribed_RNA"/>
</dbReference>
<evidence type="ECO:0000256" key="1">
    <source>
        <dbReference type="ARBA" id="ARBA00022614"/>
    </source>
</evidence>
<name>A0A0A8YVW6_ARUDO</name>
<dbReference type="PANTHER" id="PTHR36766:SF70">
    <property type="entry name" value="DISEASE RESISTANCE PROTEIN RGA4"/>
    <property type="match status" value="1"/>
</dbReference>